<dbReference type="Proteomes" id="UP001199296">
    <property type="component" value="Unassembled WGS sequence"/>
</dbReference>
<dbReference type="Gene3D" id="3.90.550.10">
    <property type="entry name" value="Spore Coat Polysaccharide Biosynthesis Protein SpsA, Chain A"/>
    <property type="match status" value="1"/>
</dbReference>
<dbReference type="InterPro" id="IPR050065">
    <property type="entry name" value="GlmU-like"/>
</dbReference>
<dbReference type="PANTHER" id="PTHR43584">
    <property type="entry name" value="NUCLEOTIDYL TRANSFERASE"/>
    <property type="match status" value="1"/>
</dbReference>
<gene>
    <name evidence="4" type="ORF">LJ207_09990</name>
</gene>
<keyword evidence="5" id="KW-1185">Reference proteome</keyword>
<name>A0AAW4X1G5_9FIRM</name>
<dbReference type="SUPFAM" id="SSF53448">
    <property type="entry name" value="Nucleotide-diphospho-sugar transferases"/>
    <property type="match status" value="1"/>
</dbReference>
<evidence type="ECO:0000313" key="5">
    <source>
        <dbReference type="Proteomes" id="UP001199296"/>
    </source>
</evidence>
<dbReference type="PANTHER" id="PTHR43584:SF8">
    <property type="entry name" value="N-ACETYLMURAMATE ALPHA-1-PHOSPHATE URIDYLYLTRANSFERASE"/>
    <property type="match status" value="1"/>
</dbReference>
<organism evidence="4 5">
    <name type="scientific">Halanaerobium polyolivorans</name>
    <dbReference type="NCBI Taxonomy" id="2886943"/>
    <lineage>
        <taxon>Bacteria</taxon>
        <taxon>Bacillati</taxon>
        <taxon>Bacillota</taxon>
        <taxon>Clostridia</taxon>
        <taxon>Halanaerobiales</taxon>
        <taxon>Halanaerobiaceae</taxon>
        <taxon>Halanaerobium</taxon>
    </lineage>
</organism>
<evidence type="ECO:0000259" key="3">
    <source>
        <dbReference type="Pfam" id="PF12804"/>
    </source>
</evidence>
<proteinExistence type="predicted"/>
<dbReference type="CDD" id="cd02523">
    <property type="entry name" value="PC_cytidylyltransferase"/>
    <property type="match status" value="1"/>
</dbReference>
<sequence length="264" mass="31156">MKLLLDFWEVIKIKAIILAAGEGKRLNKYTQNTPKGMLEVGGKTIIKRQIEMFRSAGIDDIIVIRGFEAEKIDYDNVKYYDNEIYDETNMLYSLFCAEEEMNGDVIISYSDIVFEKEMLLKLIDHKGDVVVPVDTDWQDYWKERYGKIDFDTESLKLNDNNEIIELGIEDVSPEEMEARYVGLVKLSDEGCRYFKEIWNEDKEEYWEKAWKSSDKNIKNAYLTDMLQAVIDRGYTVNAMEYERGWYEFDTNEDYEKFGNEITFS</sequence>
<dbReference type="GO" id="GO:0016779">
    <property type="term" value="F:nucleotidyltransferase activity"/>
    <property type="evidence" value="ECO:0007669"/>
    <property type="project" value="UniProtKB-KW"/>
</dbReference>
<keyword evidence="2 4" id="KW-0548">Nucleotidyltransferase</keyword>
<dbReference type="InterPro" id="IPR029044">
    <property type="entry name" value="Nucleotide-diphossugar_trans"/>
</dbReference>
<evidence type="ECO:0000256" key="1">
    <source>
        <dbReference type="ARBA" id="ARBA00022679"/>
    </source>
</evidence>
<comment type="caution">
    <text evidence="4">The sequence shown here is derived from an EMBL/GenBank/DDBJ whole genome shotgun (WGS) entry which is preliminary data.</text>
</comment>
<dbReference type="Pfam" id="PF12804">
    <property type="entry name" value="NTP_transf_3"/>
    <property type="match status" value="1"/>
</dbReference>
<keyword evidence="1" id="KW-0808">Transferase</keyword>
<protein>
    <submittedName>
        <fullName evidence="4">Phosphocholine cytidylyltransferase family protein</fullName>
    </submittedName>
</protein>
<reference evidence="4 5" key="1">
    <citation type="submission" date="2021-10" db="EMBL/GenBank/DDBJ databases">
        <authorList>
            <person name="Grouzdev D.S."/>
            <person name="Pantiukh K.S."/>
            <person name="Krutkina M.S."/>
        </authorList>
    </citation>
    <scope>NUCLEOTIDE SEQUENCE [LARGE SCALE GENOMIC DNA]</scope>
    <source>
        <strain evidence="4 5">Z-7514</strain>
    </source>
</reference>
<dbReference type="AlphaFoldDB" id="A0AAW4X1G5"/>
<accession>A0AAW4X1G5</accession>
<evidence type="ECO:0000256" key="2">
    <source>
        <dbReference type="ARBA" id="ARBA00022695"/>
    </source>
</evidence>
<feature type="domain" description="MobA-like NTP transferase" evidence="3">
    <location>
        <begin position="15"/>
        <end position="135"/>
    </location>
</feature>
<dbReference type="EMBL" id="JAJFAT010000014">
    <property type="protein sequence ID" value="MCC3145654.1"/>
    <property type="molecule type" value="Genomic_DNA"/>
</dbReference>
<dbReference type="RefSeq" id="WP_229346355.1">
    <property type="nucleotide sequence ID" value="NZ_JAJFAT010000014.1"/>
</dbReference>
<dbReference type="InterPro" id="IPR025877">
    <property type="entry name" value="MobA-like_NTP_Trfase"/>
</dbReference>
<evidence type="ECO:0000313" key="4">
    <source>
        <dbReference type="EMBL" id="MCC3145654.1"/>
    </source>
</evidence>